<evidence type="ECO:0008006" key="5">
    <source>
        <dbReference type="Google" id="ProtNLM"/>
    </source>
</evidence>
<feature type="transmembrane region" description="Helical" evidence="2">
    <location>
        <begin position="48"/>
        <end position="68"/>
    </location>
</feature>
<name>A0ABX2A2J8_9MICO</name>
<reference evidence="3 4" key="1">
    <citation type="submission" date="2020-05" db="EMBL/GenBank/DDBJ databases">
        <title>Genomic Encyclopedia of Type Strains, Phase III (KMG-III): the genomes of soil and plant-associated and newly described type strains.</title>
        <authorList>
            <person name="Whitman W."/>
        </authorList>
    </citation>
    <scope>NUCLEOTIDE SEQUENCE [LARGE SCALE GENOMIC DNA]</scope>
    <source>
        <strain evidence="3 4">KCTC 19046</strain>
    </source>
</reference>
<keyword evidence="2" id="KW-0472">Membrane</keyword>
<feature type="region of interest" description="Disordered" evidence="1">
    <location>
        <begin position="224"/>
        <end position="268"/>
    </location>
</feature>
<gene>
    <name evidence="3" type="ORF">HDG69_000648</name>
</gene>
<keyword evidence="2" id="KW-1133">Transmembrane helix</keyword>
<dbReference type="Proteomes" id="UP000757540">
    <property type="component" value="Unassembled WGS sequence"/>
</dbReference>
<evidence type="ECO:0000256" key="1">
    <source>
        <dbReference type="SAM" id="MobiDB-lite"/>
    </source>
</evidence>
<protein>
    <recommendedName>
        <fullName evidence="5">DUF4232 domain-containing protein</fullName>
    </recommendedName>
</protein>
<organism evidence="3 4">
    <name type="scientific">Isoptericola halotolerans</name>
    <dbReference type="NCBI Taxonomy" id="300560"/>
    <lineage>
        <taxon>Bacteria</taxon>
        <taxon>Bacillati</taxon>
        <taxon>Actinomycetota</taxon>
        <taxon>Actinomycetes</taxon>
        <taxon>Micrococcales</taxon>
        <taxon>Promicromonosporaceae</taxon>
        <taxon>Isoptericola</taxon>
    </lineage>
</organism>
<sequence>MTTNGLVAPGATPRPRPKPSSRSTPQRRPKRPTAQQLRRRRAVRNGMLVVLLSVGLLVGLGTAAGYGIGRAVDVVRDVWPEAGPDLTSDKALPPEPIDLTGPAEACTAGAVALDLTAGATTLVKGEVLPFTLRVTNEGRVPCLLDGRGTSMQVVVTDDEGERVWSSADCGAGGGSDLLLGARNTLDTWDTTVRWSGASSKPGCEGERARVPAGEYTATMTLADVPDAVGDPVTVTVVEPPAKESAEDDEKPADEKSGDDEEPAGESSD</sequence>
<keyword evidence="4" id="KW-1185">Reference proteome</keyword>
<keyword evidence="2" id="KW-0812">Transmembrane</keyword>
<feature type="compositionally biased region" description="Acidic residues" evidence="1">
    <location>
        <begin position="245"/>
        <end position="268"/>
    </location>
</feature>
<evidence type="ECO:0000313" key="3">
    <source>
        <dbReference type="EMBL" id="NOV96095.1"/>
    </source>
</evidence>
<dbReference type="RefSeq" id="WP_171782330.1">
    <property type="nucleotide sequence ID" value="NZ_BAAAML010000002.1"/>
</dbReference>
<evidence type="ECO:0000313" key="4">
    <source>
        <dbReference type="Proteomes" id="UP000757540"/>
    </source>
</evidence>
<feature type="compositionally biased region" description="Basic residues" evidence="1">
    <location>
        <begin position="15"/>
        <end position="39"/>
    </location>
</feature>
<proteinExistence type="predicted"/>
<accession>A0ABX2A2J8</accession>
<evidence type="ECO:0000256" key="2">
    <source>
        <dbReference type="SAM" id="Phobius"/>
    </source>
</evidence>
<comment type="caution">
    <text evidence="3">The sequence shown here is derived from an EMBL/GenBank/DDBJ whole genome shotgun (WGS) entry which is preliminary data.</text>
</comment>
<dbReference type="EMBL" id="JABEZU010000001">
    <property type="protein sequence ID" value="NOV96095.1"/>
    <property type="molecule type" value="Genomic_DNA"/>
</dbReference>
<feature type="region of interest" description="Disordered" evidence="1">
    <location>
        <begin position="1"/>
        <end position="39"/>
    </location>
</feature>